<dbReference type="EMBL" id="CP163430">
    <property type="protein sequence ID" value="XDP98419.1"/>
    <property type="molecule type" value="Genomic_DNA"/>
</dbReference>
<dbReference type="EC" id="4.2.1.109" evidence="8"/>
<keyword evidence="2 8" id="KW-0479">Metal-binding</keyword>
<dbReference type="Gene3D" id="3.40.225.10">
    <property type="entry name" value="Class II aldolase/adducin N-terminal domain"/>
    <property type="match status" value="1"/>
</dbReference>
<gene>
    <name evidence="9 12" type="primary">mtnA</name>
    <name evidence="8" type="synonym">mtnB</name>
    <name evidence="12" type="ORF">AB5J57_33490</name>
</gene>
<accession>A0AB39LWQ2</accession>
<dbReference type="NCBIfam" id="TIGR03328">
    <property type="entry name" value="salvage_mtnB"/>
    <property type="match status" value="1"/>
</dbReference>
<evidence type="ECO:0000313" key="12">
    <source>
        <dbReference type="EMBL" id="XDP98419.1"/>
    </source>
</evidence>
<dbReference type="InterPro" id="IPR017714">
    <property type="entry name" value="MethylthioRu-1-P_deHdtase_MtnB"/>
</dbReference>
<dbReference type="NCBIfam" id="NF004326">
    <property type="entry name" value="PRK05720.1"/>
    <property type="match status" value="1"/>
</dbReference>
<dbReference type="SUPFAM" id="SSF100950">
    <property type="entry name" value="NagB/RpiA/CoA transferase-like"/>
    <property type="match status" value="1"/>
</dbReference>
<comment type="similarity">
    <text evidence="8">Belongs to the aldolase class II family. MtnB subfamily.</text>
</comment>
<evidence type="ECO:0000256" key="8">
    <source>
        <dbReference type="HAMAP-Rule" id="MF_01677"/>
    </source>
</evidence>
<evidence type="ECO:0000259" key="11">
    <source>
        <dbReference type="SMART" id="SM01007"/>
    </source>
</evidence>
<dbReference type="InterPro" id="IPR001303">
    <property type="entry name" value="Aldolase_II/adducin_N"/>
</dbReference>
<keyword evidence="5 9" id="KW-0413">Isomerase</keyword>
<sequence length="573" mass="59431">MPDRPLPPPLHSGSPATSPSGVGGPSLRWTEEGISVVDQRALPHEVRRLRLRTVDEVIDAIRSLAVRGAPAIGLTGALGVALSVRRNTAADGSVDEAAVRADAERIATARPTAVHLTWAVARVLERLPDGPDAVLGTALRMIDEDVTANRGAALAAAELVAGLVPDRPLRLLTHCNTGRLATAAGGTALGTVLELAARGRVAEVLVDETRPLLQGARLTAWELGEAGVPYRLCPDSAAAAAMARSMVDCVLVGADRVAANGDTANKIGTYALAVAAARHGIPFVVVAPESSWDPTLPDGTGIVIEERDADEVTSVAGVRVAPEGATVFNPAFDVTPAELITAVVSEARVLRPVSSTRPEAEAEAAVTLAALSRDLYRRGWMPGTSGNLSVRLPGPSPRALITGSGLDKGSLGPDDMVLVDSGTARALHPEGGRRPSAETAIHAAVYRTTGAGAVVHAHPPYATALARLAARPEGPGRVRLEGLELLKGLGRVTPSEAHLPVFPNWPDVTRIGDEVAEYLAQHPTAAPALLIADHGITAWGEDLAQARNRIECVEAMCQVLLLTGERHASGAAA</sequence>
<feature type="binding site" evidence="8">
    <location>
        <position position="458"/>
    </location>
    <ligand>
        <name>Zn(2+)</name>
        <dbReference type="ChEBI" id="CHEBI:29105"/>
    </ligand>
</feature>
<feature type="binding site" evidence="9">
    <location>
        <begin position="67"/>
        <end position="69"/>
    </location>
    <ligand>
        <name>substrate</name>
    </ligand>
</feature>
<dbReference type="NCBIfam" id="TIGR00512">
    <property type="entry name" value="salvage_mtnA"/>
    <property type="match status" value="1"/>
</dbReference>
<dbReference type="RefSeq" id="WP_369153493.1">
    <property type="nucleotide sequence ID" value="NZ_CP163430.1"/>
</dbReference>
<dbReference type="PANTHER" id="PTHR43475">
    <property type="entry name" value="METHYLTHIORIBOSE-1-PHOSPHATE ISOMERASE"/>
    <property type="match status" value="1"/>
</dbReference>
<dbReference type="InterPro" id="IPR036409">
    <property type="entry name" value="Aldolase_II/adducin_N_sf"/>
</dbReference>
<dbReference type="GO" id="GO:0005737">
    <property type="term" value="C:cytoplasm"/>
    <property type="evidence" value="ECO:0007669"/>
    <property type="project" value="UniProtKB-UniRule"/>
</dbReference>
<dbReference type="Pfam" id="PF01008">
    <property type="entry name" value="IF-2B"/>
    <property type="match status" value="1"/>
</dbReference>
<dbReference type="GO" id="GO:0046570">
    <property type="term" value="F:methylthioribulose 1-phosphate dehydratase activity"/>
    <property type="evidence" value="ECO:0007669"/>
    <property type="project" value="UniProtKB-UniRule"/>
</dbReference>
<name>A0AB39LWQ2_9ACTN</name>
<dbReference type="EC" id="5.3.1.23" evidence="9"/>
<dbReference type="InterPro" id="IPR042529">
    <property type="entry name" value="IF_2B-like_C"/>
</dbReference>
<comment type="function">
    <text evidence="9">Catalyzes the interconversion of methylthioribose-1-phosphate (MTR-1-P) into methylthioribulose-1-phosphate (MTRu-1-P).</text>
</comment>
<feature type="binding site" evidence="8">
    <location>
        <position position="456"/>
    </location>
    <ligand>
        <name>Zn(2+)</name>
        <dbReference type="ChEBI" id="CHEBI:29105"/>
    </ligand>
</feature>
<dbReference type="NCBIfam" id="TIGR00524">
    <property type="entry name" value="eIF-2B_rel"/>
    <property type="match status" value="1"/>
</dbReference>
<dbReference type="HAMAP" id="MF_01678">
    <property type="entry name" value="Salvage_MtnA"/>
    <property type="match status" value="1"/>
</dbReference>
<dbReference type="FunFam" id="3.40.50.10470:FF:000006">
    <property type="entry name" value="Methylthioribose-1-phosphate isomerase"/>
    <property type="match status" value="1"/>
</dbReference>
<keyword evidence="1 8" id="KW-0028">Amino-acid biosynthesis</keyword>
<evidence type="ECO:0000256" key="7">
    <source>
        <dbReference type="ARBA" id="ARBA00052401"/>
    </source>
</evidence>
<dbReference type="Gene3D" id="1.20.120.420">
    <property type="entry name" value="translation initiation factor eif-2b, domain 1"/>
    <property type="match status" value="1"/>
</dbReference>
<dbReference type="PANTHER" id="PTHR43475:SF1">
    <property type="entry name" value="METHYLTHIORIBOSE-1-PHOSPHATE ISOMERASE"/>
    <property type="match status" value="1"/>
</dbReference>
<dbReference type="InterPro" id="IPR000649">
    <property type="entry name" value="IF-2B-related"/>
</dbReference>
<evidence type="ECO:0000256" key="3">
    <source>
        <dbReference type="ARBA" id="ARBA00022833"/>
    </source>
</evidence>
<dbReference type="HAMAP" id="MF_01677">
    <property type="entry name" value="Salvage_MtnB"/>
    <property type="match status" value="1"/>
</dbReference>
<feature type="binding site" evidence="9">
    <location>
        <begin position="265"/>
        <end position="266"/>
    </location>
    <ligand>
        <name>substrate</name>
    </ligand>
</feature>
<dbReference type="InterPro" id="IPR011559">
    <property type="entry name" value="Initiation_fac_2B_a/b/d"/>
</dbReference>
<comment type="function">
    <text evidence="8">Catalyzes the dehydration of methylthioribulose-1-phosphate (MTRu-1-P) into 2,3-diketo-5-methylthiopentyl-1-phosphate (DK-MTP-1-P).</text>
</comment>
<dbReference type="Pfam" id="PF00596">
    <property type="entry name" value="Aldolase_II"/>
    <property type="match status" value="1"/>
</dbReference>
<keyword evidence="6 8" id="KW-0456">Lyase</keyword>
<evidence type="ECO:0000256" key="2">
    <source>
        <dbReference type="ARBA" id="ARBA00022723"/>
    </source>
</evidence>
<evidence type="ECO:0000256" key="6">
    <source>
        <dbReference type="ARBA" id="ARBA00023239"/>
    </source>
</evidence>
<dbReference type="InterPro" id="IPR027363">
    <property type="entry name" value="M1Pi_N"/>
</dbReference>
<dbReference type="GO" id="GO:0019509">
    <property type="term" value="P:L-methionine salvage from methylthioadenosine"/>
    <property type="evidence" value="ECO:0007669"/>
    <property type="project" value="UniProtKB-UniRule"/>
</dbReference>
<evidence type="ECO:0000256" key="1">
    <source>
        <dbReference type="ARBA" id="ARBA00022605"/>
    </source>
</evidence>
<keyword evidence="12" id="KW-0614">Plasmid</keyword>
<comment type="catalytic activity">
    <reaction evidence="8">
        <text>5-(methylsulfanyl)-D-ribulose 1-phosphate = 5-methylsulfanyl-2,3-dioxopentyl phosphate + H2O</text>
        <dbReference type="Rhea" id="RHEA:15549"/>
        <dbReference type="ChEBI" id="CHEBI:15377"/>
        <dbReference type="ChEBI" id="CHEBI:58548"/>
        <dbReference type="ChEBI" id="CHEBI:58828"/>
        <dbReference type="EC" id="4.2.1.109"/>
    </reaction>
</comment>
<reference evidence="12" key="1">
    <citation type="submission" date="2024-07" db="EMBL/GenBank/DDBJ databases">
        <authorList>
            <person name="Yu S.T."/>
        </authorList>
    </citation>
    <scope>NUCLEOTIDE SEQUENCE</scope>
    <source>
        <strain evidence="12">R02</strain>
        <plasmid evidence="12">unnamed1</plasmid>
    </source>
</reference>
<evidence type="ECO:0000256" key="4">
    <source>
        <dbReference type="ARBA" id="ARBA00023167"/>
    </source>
</evidence>
<dbReference type="InterPro" id="IPR037171">
    <property type="entry name" value="NagB/RpiA_transferase-like"/>
</dbReference>
<dbReference type="AlphaFoldDB" id="A0AB39LWQ2"/>
<dbReference type="InterPro" id="IPR005251">
    <property type="entry name" value="IF-M1Pi"/>
</dbReference>
<protein>
    <recommendedName>
        <fullName evidence="8 9">Multifunctional fusion protein</fullName>
    </recommendedName>
    <domain>
        <recommendedName>
            <fullName evidence="9">Methylthioribose-1-phosphate isomerase</fullName>
            <shortName evidence="9">M1Pi</shortName>
            <shortName evidence="9">MTR-1-P isomerase</shortName>
            <ecNumber evidence="9">5.3.1.23</ecNumber>
        </recommendedName>
        <alternativeName>
            <fullName evidence="9">S-methyl-5-thioribose-1-phosphate isomerase</fullName>
        </alternativeName>
    </domain>
    <domain>
        <recommendedName>
            <fullName evidence="8">Methylthioribulose-1-phosphate dehydratase</fullName>
            <shortName evidence="8">MTRu-1-P dehydratase</shortName>
            <ecNumber evidence="8">4.2.1.109</ecNumber>
        </recommendedName>
    </domain>
</protein>
<dbReference type="GO" id="GO:0008270">
    <property type="term" value="F:zinc ion binding"/>
    <property type="evidence" value="ECO:0007669"/>
    <property type="project" value="UniProtKB-UniRule"/>
</dbReference>
<comment type="catalytic activity">
    <reaction evidence="7 9">
        <text>5-(methylsulfanyl)-alpha-D-ribose 1-phosphate = 5-(methylsulfanyl)-D-ribulose 1-phosphate</text>
        <dbReference type="Rhea" id="RHEA:19989"/>
        <dbReference type="ChEBI" id="CHEBI:58533"/>
        <dbReference type="ChEBI" id="CHEBI:58548"/>
        <dbReference type="EC" id="5.3.1.23"/>
    </reaction>
</comment>
<feature type="binding site" evidence="9">
    <location>
        <position position="214"/>
    </location>
    <ligand>
        <name>substrate</name>
    </ligand>
</feature>
<dbReference type="GO" id="GO:0046523">
    <property type="term" value="F:S-methyl-5-thioribose-1-phosphate isomerase activity"/>
    <property type="evidence" value="ECO:0007669"/>
    <property type="project" value="UniProtKB-UniRule"/>
</dbReference>
<comment type="similarity">
    <text evidence="9">Belongs to the EIF-2B alpha/beta/delta subunits family. MtnA subfamily.</text>
</comment>
<keyword evidence="4 8" id="KW-0486">Methionine biosynthesis</keyword>
<organism evidence="12">
    <name type="scientific">Streptomyces sp. R02</name>
    <dbReference type="NCBI Taxonomy" id="3238623"/>
    <lineage>
        <taxon>Bacteria</taxon>
        <taxon>Bacillati</taxon>
        <taxon>Actinomycetota</taxon>
        <taxon>Actinomycetes</taxon>
        <taxon>Kitasatosporales</taxon>
        <taxon>Streptomycetaceae</taxon>
        <taxon>Streptomyces</taxon>
    </lineage>
</organism>
<comment type="cofactor">
    <cofactor evidence="8">
        <name>Zn(2+)</name>
        <dbReference type="ChEBI" id="CHEBI:29105"/>
    </cofactor>
    <text evidence="8">Binds 1 zinc ion per subunit.</text>
</comment>
<feature type="region of interest" description="Disordered" evidence="10">
    <location>
        <begin position="1"/>
        <end position="26"/>
    </location>
</feature>
<proteinExistence type="inferred from homology"/>
<keyword evidence="3 8" id="KW-0862">Zinc</keyword>
<evidence type="ECO:0000256" key="9">
    <source>
        <dbReference type="HAMAP-Rule" id="MF_01678"/>
    </source>
</evidence>
<evidence type="ECO:0000256" key="10">
    <source>
        <dbReference type="SAM" id="MobiDB-lite"/>
    </source>
</evidence>
<feature type="compositionally biased region" description="Pro residues" evidence="10">
    <location>
        <begin position="1"/>
        <end position="10"/>
    </location>
</feature>
<dbReference type="SUPFAM" id="SSF53639">
    <property type="entry name" value="AraD/HMP-PK domain-like"/>
    <property type="match status" value="1"/>
</dbReference>
<feature type="site" description="Transition state stabilizer" evidence="9">
    <location>
        <position position="175"/>
    </location>
</feature>
<evidence type="ECO:0000256" key="5">
    <source>
        <dbReference type="ARBA" id="ARBA00023235"/>
    </source>
</evidence>
<feature type="domain" description="Class II aldolase/adducin N-terminal" evidence="11">
    <location>
        <begin position="366"/>
        <end position="561"/>
    </location>
</feature>
<geneLocation type="plasmid" evidence="12">
    <name>unnamed1</name>
</geneLocation>
<feature type="active site" description="Proton donor" evidence="9">
    <location>
        <position position="255"/>
    </location>
</feature>
<comment type="pathway">
    <text evidence="9">Amino-acid biosynthesis; L-methionine biosynthesis via salvage pathway; L-methionine from S-methyl-5-thio-alpha-D-ribose 1-phosphate: step 1/6.</text>
</comment>
<feature type="binding site" evidence="9">
    <location>
        <position position="110"/>
    </location>
    <ligand>
        <name>substrate</name>
    </ligand>
</feature>
<dbReference type="SMART" id="SM01007">
    <property type="entry name" value="Aldolase_II"/>
    <property type="match status" value="1"/>
</dbReference>
<comment type="pathway">
    <text evidence="8">Amino-acid biosynthesis; L-methionine biosynthesis via salvage pathway; L-methionine from S-methyl-5-thio-alpha-D-ribose 1-phosphate: step 2/6.</text>
</comment>
<dbReference type="Gene3D" id="3.40.50.10470">
    <property type="entry name" value="Translation initiation factor eif-2b, domain 2"/>
    <property type="match status" value="1"/>
</dbReference>